<evidence type="ECO:0000313" key="2">
    <source>
        <dbReference type="Proteomes" id="UP000636661"/>
    </source>
</evidence>
<dbReference type="Proteomes" id="UP000636661">
    <property type="component" value="Unassembled WGS sequence"/>
</dbReference>
<gene>
    <name evidence="1" type="ORF">GCM10010274_58680</name>
</gene>
<dbReference type="EMBL" id="BMTP01000020">
    <property type="protein sequence ID" value="GGU62173.1"/>
    <property type="molecule type" value="Genomic_DNA"/>
</dbReference>
<name>A0A918I360_9ACTN</name>
<proteinExistence type="predicted"/>
<protein>
    <submittedName>
        <fullName evidence="1">Uncharacterized protein</fullName>
    </submittedName>
</protein>
<keyword evidence="2" id="KW-1185">Reference proteome</keyword>
<reference evidence="1" key="2">
    <citation type="submission" date="2020-09" db="EMBL/GenBank/DDBJ databases">
        <authorList>
            <person name="Sun Q."/>
            <person name="Ohkuma M."/>
        </authorList>
    </citation>
    <scope>NUCLEOTIDE SEQUENCE</scope>
    <source>
        <strain evidence="1">JCM 4391</strain>
    </source>
</reference>
<reference evidence="1" key="1">
    <citation type="journal article" date="2014" name="Int. J. Syst. Evol. Microbiol.">
        <title>Complete genome sequence of Corynebacterium casei LMG S-19264T (=DSM 44701T), isolated from a smear-ripened cheese.</title>
        <authorList>
            <consortium name="US DOE Joint Genome Institute (JGI-PGF)"/>
            <person name="Walter F."/>
            <person name="Albersmeier A."/>
            <person name="Kalinowski J."/>
            <person name="Ruckert C."/>
        </authorList>
    </citation>
    <scope>NUCLEOTIDE SEQUENCE</scope>
    <source>
        <strain evidence="1">JCM 4391</strain>
    </source>
</reference>
<sequence>MSAPYAHVDRTVPVRVGGGGEEGLVAGAEVDGHRVAGPEALVVVGGRLQLAA</sequence>
<dbReference type="AlphaFoldDB" id="A0A918I360"/>
<evidence type="ECO:0000313" key="1">
    <source>
        <dbReference type="EMBL" id="GGU62173.1"/>
    </source>
</evidence>
<comment type="caution">
    <text evidence="1">The sequence shown here is derived from an EMBL/GenBank/DDBJ whole genome shotgun (WGS) entry which is preliminary data.</text>
</comment>
<accession>A0A918I360</accession>
<organism evidence="1 2">
    <name type="scientific">Streptomyces lavendofoliae</name>
    <dbReference type="NCBI Taxonomy" id="67314"/>
    <lineage>
        <taxon>Bacteria</taxon>
        <taxon>Bacillati</taxon>
        <taxon>Actinomycetota</taxon>
        <taxon>Actinomycetes</taxon>
        <taxon>Kitasatosporales</taxon>
        <taxon>Streptomycetaceae</taxon>
        <taxon>Streptomyces</taxon>
    </lineage>
</organism>